<evidence type="ECO:0000256" key="1">
    <source>
        <dbReference type="SAM" id="MobiDB-lite"/>
    </source>
</evidence>
<proteinExistence type="predicted"/>
<keyword evidence="3" id="KW-1185">Reference proteome</keyword>
<feature type="region of interest" description="Disordered" evidence="1">
    <location>
        <begin position="31"/>
        <end position="110"/>
    </location>
</feature>
<name>A0AAV4E2H8_9GAST</name>
<comment type="caution">
    <text evidence="2">The sequence shown here is derived from an EMBL/GenBank/DDBJ whole genome shotgun (WGS) entry which is preliminary data.</text>
</comment>
<evidence type="ECO:0000313" key="2">
    <source>
        <dbReference type="EMBL" id="GFO50231.1"/>
    </source>
</evidence>
<feature type="compositionally biased region" description="Basic and acidic residues" evidence="1">
    <location>
        <begin position="37"/>
        <end position="54"/>
    </location>
</feature>
<accession>A0AAV4E2H8</accession>
<reference evidence="2 3" key="1">
    <citation type="journal article" date="2021" name="Elife">
        <title>Chloroplast acquisition without the gene transfer in kleptoplastic sea slugs, Plakobranchus ocellatus.</title>
        <authorList>
            <person name="Maeda T."/>
            <person name="Takahashi S."/>
            <person name="Yoshida T."/>
            <person name="Shimamura S."/>
            <person name="Takaki Y."/>
            <person name="Nagai Y."/>
            <person name="Toyoda A."/>
            <person name="Suzuki Y."/>
            <person name="Arimoto A."/>
            <person name="Ishii H."/>
            <person name="Satoh N."/>
            <person name="Nishiyama T."/>
            <person name="Hasebe M."/>
            <person name="Maruyama T."/>
            <person name="Minagawa J."/>
            <person name="Obokata J."/>
            <person name="Shigenobu S."/>
        </authorList>
    </citation>
    <scope>NUCLEOTIDE SEQUENCE [LARGE SCALE GENOMIC DNA]</scope>
</reference>
<evidence type="ECO:0000313" key="3">
    <source>
        <dbReference type="Proteomes" id="UP000735302"/>
    </source>
</evidence>
<dbReference type="Proteomes" id="UP000735302">
    <property type="component" value="Unassembled WGS sequence"/>
</dbReference>
<dbReference type="EMBL" id="BLXT01008590">
    <property type="protein sequence ID" value="GFO50231.1"/>
    <property type="molecule type" value="Genomic_DNA"/>
</dbReference>
<protein>
    <submittedName>
        <fullName evidence="2">Uncharacterized protein</fullName>
    </submittedName>
</protein>
<dbReference type="AlphaFoldDB" id="A0AAV4E2H8"/>
<gene>
    <name evidence="2" type="ORF">PoB_007673600</name>
</gene>
<sequence>MISDFEICQRIITMGIESYLRVGTILRKYRSTGNTRRSGEQTKEPKTLVVHDKAYSLGPNRTGGNKRQQCDVPRSARPQTIRSGKRRGLARVSMPDVVGPTSGNLSVPAP</sequence>
<feature type="compositionally biased region" description="Polar residues" evidence="1">
    <location>
        <begin position="101"/>
        <end position="110"/>
    </location>
</feature>
<organism evidence="2 3">
    <name type="scientific">Plakobranchus ocellatus</name>
    <dbReference type="NCBI Taxonomy" id="259542"/>
    <lineage>
        <taxon>Eukaryota</taxon>
        <taxon>Metazoa</taxon>
        <taxon>Spiralia</taxon>
        <taxon>Lophotrochozoa</taxon>
        <taxon>Mollusca</taxon>
        <taxon>Gastropoda</taxon>
        <taxon>Heterobranchia</taxon>
        <taxon>Euthyneura</taxon>
        <taxon>Panpulmonata</taxon>
        <taxon>Sacoglossa</taxon>
        <taxon>Placobranchoidea</taxon>
        <taxon>Plakobranchidae</taxon>
        <taxon>Plakobranchus</taxon>
    </lineage>
</organism>